<protein>
    <submittedName>
        <fullName evidence="5">Major capsid protein</fullName>
    </submittedName>
</protein>
<feature type="domain" description="Phage capsid-like C-terminal" evidence="4">
    <location>
        <begin position="200"/>
        <end position="467"/>
    </location>
</feature>
<keyword evidence="2" id="KW-0175">Coiled coil</keyword>
<evidence type="ECO:0000256" key="3">
    <source>
        <dbReference type="SAM" id="SignalP"/>
    </source>
</evidence>
<dbReference type="AlphaFoldDB" id="A0A0K2VNH3"/>
<keyword evidence="3" id="KW-0732">Signal</keyword>
<sequence>MKLNIATMLAVATIAALGILTAGSAHAAFGIVDPSALAGLAPFAAVGAGGIARLAASTIGPRIFFDKPNDGTGGDVVDVEKLAKEVKEKFQKALDDVKAIAEEALGKAKAGEDLTKSTKEKADQVLTKMNGLNEQLTTLEQKIAREGPKDDQKAKSFGEQFVEAESVKSWLGSSPSKGKTDLRIKATLTSATTDTAGAVGDAIAPTRLPGILPLPQRRLTVRDLISTGRMDGNTLEYVKETGFTNNAGMVAEGAAKPSSDIKLDLMTTSAKVIAHWMKASRQVLEDISQLRSMIDQRLIYGLAYKEESQILNGDGTGQNLNGIIPQATAYSAPISLADMTMIDVLRLAMLQAALAEYPATGHVLNPIDWTYIETQKDDIGRYIIGNPQGSITPTLWGLPVVQTQSMTVRKFLTGAFKLGAQIFDRWDARVEAGFENDDFTKNLITILGEERVALAVYRPESFIYGDFDTALAA</sequence>
<evidence type="ECO:0000259" key="4">
    <source>
        <dbReference type="Pfam" id="PF05065"/>
    </source>
</evidence>
<evidence type="ECO:0000313" key="6">
    <source>
        <dbReference type="Proteomes" id="UP000182888"/>
    </source>
</evidence>
<organism evidence="5 6">
    <name type="scientific">Mesorhizobium plurifarium</name>
    <dbReference type="NCBI Taxonomy" id="69974"/>
    <lineage>
        <taxon>Bacteria</taxon>
        <taxon>Pseudomonadati</taxon>
        <taxon>Pseudomonadota</taxon>
        <taxon>Alphaproteobacteria</taxon>
        <taxon>Hyphomicrobiales</taxon>
        <taxon>Phyllobacteriaceae</taxon>
        <taxon>Mesorhizobium</taxon>
    </lineage>
</organism>
<dbReference type="InterPro" id="IPR054612">
    <property type="entry name" value="Phage_capsid-like_C"/>
</dbReference>
<evidence type="ECO:0000256" key="2">
    <source>
        <dbReference type="SAM" id="Coils"/>
    </source>
</evidence>
<gene>
    <name evidence="5" type="ORF">MPL1032_10256</name>
</gene>
<dbReference type="Proteomes" id="UP000182888">
    <property type="component" value="Unassembled WGS sequence"/>
</dbReference>
<evidence type="ECO:0000313" key="5">
    <source>
        <dbReference type="EMBL" id="CDX49215.1"/>
    </source>
</evidence>
<dbReference type="EMBL" id="CCND01000001">
    <property type="protein sequence ID" value="CDX49215.1"/>
    <property type="molecule type" value="Genomic_DNA"/>
</dbReference>
<dbReference type="InterPro" id="IPR024455">
    <property type="entry name" value="Phage_capsid"/>
</dbReference>
<feature type="coiled-coil region" evidence="2">
    <location>
        <begin position="83"/>
        <end position="142"/>
    </location>
</feature>
<dbReference type="Gene3D" id="3.30.2320.10">
    <property type="entry name" value="hypothetical protein PF0899 domain"/>
    <property type="match status" value="1"/>
</dbReference>
<proteinExistence type="predicted"/>
<dbReference type="SUPFAM" id="SSF56563">
    <property type="entry name" value="Major capsid protein gp5"/>
    <property type="match status" value="1"/>
</dbReference>
<feature type="chain" id="PRO_5005489615" evidence="3">
    <location>
        <begin position="28"/>
        <end position="473"/>
    </location>
</feature>
<dbReference type="Gene3D" id="3.30.2400.10">
    <property type="entry name" value="Major capsid protein gp5"/>
    <property type="match status" value="1"/>
</dbReference>
<accession>A0A0K2VNH3</accession>
<dbReference type="Pfam" id="PF05065">
    <property type="entry name" value="Phage_capsid"/>
    <property type="match status" value="1"/>
</dbReference>
<dbReference type="NCBIfam" id="TIGR01554">
    <property type="entry name" value="major_cap_HK97"/>
    <property type="match status" value="1"/>
</dbReference>
<comment type="subcellular location">
    <subcellularLocation>
        <location evidence="1">Virion</location>
    </subcellularLocation>
</comment>
<reference evidence="6" key="1">
    <citation type="submission" date="2014-08" db="EMBL/GenBank/DDBJ databases">
        <authorList>
            <person name="Edwards T."/>
        </authorList>
    </citation>
    <scope>NUCLEOTIDE SEQUENCE [LARGE SCALE GENOMIC DNA]</scope>
</reference>
<name>A0A0K2VNH3_MESPL</name>
<evidence type="ECO:0000256" key="1">
    <source>
        <dbReference type="ARBA" id="ARBA00004328"/>
    </source>
</evidence>
<feature type="signal peptide" evidence="3">
    <location>
        <begin position="1"/>
        <end position="27"/>
    </location>
</feature>